<dbReference type="PROSITE" id="PS51831">
    <property type="entry name" value="HD"/>
    <property type="match status" value="1"/>
</dbReference>
<proteinExistence type="inferred from homology"/>
<feature type="domain" description="ACT" evidence="8">
    <location>
        <begin position="751"/>
        <end position="829"/>
    </location>
</feature>
<dbReference type="Gene3D" id="3.30.460.10">
    <property type="entry name" value="Beta Polymerase, domain 2"/>
    <property type="match status" value="1"/>
</dbReference>
<evidence type="ECO:0000313" key="10">
    <source>
        <dbReference type="EMBL" id="CAI9121188.1"/>
    </source>
</evidence>
<dbReference type="InterPro" id="IPR010043">
    <property type="entry name" value="UTase/UR"/>
</dbReference>
<dbReference type="InterPro" id="IPR045865">
    <property type="entry name" value="ACT-like_dom_sf"/>
</dbReference>
<evidence type="ECO:0000256" key="1">
    <source>
        <dbReference type="ARBA" id="ARBA00022679"/>
    </source>
</evidence>
<keyword evidence="4 7" id="KW-0378">Hydrolase</keyword>
<dbReference type="InterPro" id="IPR043519">
    <property type="entry name" value="NT_sf"/>
</dbReference>
<dbReference type="GO" id="GO:0008773">
    <property type="term" value="F:[protein-PII] uridylyltransferase activity"/>
    <property type="evidence" value="ECO:0007669"/>
    <property type="project" value="UniProtKB-UniRule"/>
</dbReference>
<comment type="activity regulation">
    <text evidence="7">Uridylyltransferase (UTase) activity is inhibited by glutamine, while glutamine activates uridylyl-removing (UR) activity.</text>
</comment>
<dbReference type="HAMAP" id="MF_00277">
    <property type="entry name" value="PII_uridylyl_transf"/>
    <property type="match status" value="1"/>
</dbReference>
<dbReference type="CDD" id="cd05401">
    <property type="entry name" value="NT_GlnE_GlnD_like"/>
    <property type="match status" value="1"/>
</dbReference>
<dbReference type="SUPFAM" id="SSF81301">
    <property type="entry name" value="Nucleotidyltransferase"/>
    <property type="match status" value="1"/>
</dbReference>
<dbReference type="Pfam" id="PF01966">
    <property type="entry name" value="HD"/>
    <property type="match status" value="1"/>
</dbReference>
<dbReference type="PROSITE" id="PS51671">
    <property type="entry name" value="ACT"/>
    <property type="match status" value="2"/>
</dbReference>
<dbReference type="InterPro" id="IPR003607">
    <property type="entry name" value="HD/PDEase_dom"/>
</dbReference>
<accession>A0AA35VDA3</accession>
<organism evidence="10 11">
    <name type="scientific">Brytella acorum</name>
    <dbReference type="NCBI Taxonomy" id="2959299"/>
    <lineage>
        <taxon>Bacteria</taxon>
        <taxon>Pseudomonadati</taxon>
        <taxon>Pseudomonadota</taxon>
        <taxon>Alphaproteobacteria</taxon>
        <taxon>Acetobacterales</taxon>
        <taxon>Acetobacteraceae</taxon>
        <taxon>Brytella</taxon>
    </lineage>
</organism>
<evidence type="ECO:0000256" key="6">
    <source>
        <dbReference type="ARBA" id="ARBA00023268"/>
    </source>
</evidence>
<evidence type="ECO:0000313" key="11">
    <source>
        <dbReference type="Proteomes" id="UP001176960"/>
    </source>
</evidence>
<name>A0AA35VDA3_9PROT</name>
<dbReference type="Pfam" id="PF24931">
    <property type="entry name" value="ACT_ACR9_3rd"/>
    <property type="match status" value="1"/>
</dbReference>
<dbReference type="EC" id="2.7.7.59" evidence="7"/>
<dbReference type="RefSeq" id="WP_289841413.1">
    <property type="nucleotide sequence ID" value="NZ_CATKSH010000011.1"/>
</dbReference>
<dbReference type="SUPFAM" id="SSF81593">
    <property type="entry name" value="Nucleotidyltransferase substrate binding subunit/domain"/>
    <property type="match status" value="1"/>
</dbReference>
<feature type="domain" description="ACT" evidence="8">
    <location>
        <begin position="865"/>
        <end position="941"/>
    </location>
</feature>
<dbReference type="InterPro" id="IPR006674">
    <property type="entry name" value="HD_domain"/>
</dbReference>
<sequence length="948" mass="104989">MRPFHATGTDDMRASLEAALASASASIGEGSLLSRDEAVGIFRLHLGRQYGEIRQLFETRRLKGIAAAGLLATLTDGVIERLATFAARVNAPGKTVAPPPSFCVCATGGYGAGLLAPFSDIDLLFLTEDELTPEVSAQIEYILYFLWDLGLRVGHATRSIEGCLEAAREDLTVRTTLIDARMLWGSRKLFETFGQRYNPSPEQAAEFIRDKMAERAERHRRFEENPHMVEPNVKEGPGGLRDLQTLNWLGRAALGPGGMNPAAERDGTTPFFASCGLLTEQETNRARRAWNLLWTVRMHLHYIAGRADERLLFDMQPVVGGRMGYAGHGRQVGVERFMRHYFLTAREVMRLTHVLEPAIIEHLLGAPRIDPTEPELAQELASTDACLIDGQIAPIPEHDFEKYPARMIGMLDCARRHRLPLHPLVWQQLIRHERRGVALRGDLATMECLTRLLCAPTREGANVSRTAQPKSGADWAALLSETGLLGAILPDWSRIVGQMQFDTYHIYTVDVHNIEAVRMLGCIEQGRMADEIPLAYALAHDVQSRRALYIATLIHDIAKGRGGDHSELGSEVALQLCPALGLDIEETETVSWLVLHHLLLSQTAFRRDIDDPRTILDLADTIQSPERLRLLLLLTIADTRAVNPTVWNAWKATLLRELYTRVAEVLEGGMAAEERDVRVDRAKEMARDGLLRQGMPAEQVEHFLGLGYAGYWLGFDADTHMRHAHLVAEAQTNQAPVTVEALAIPSRDITEITTLSADHSGLFSLITGALAVAGASIVDARIHTLSDGMALDTFWVQNAQGHAFETSAQLGRLRKLVNQSLAGVLNVDREIERVSQHRRPGRRMRAIHVPPRVVIDNGASDRYTIIEVNGRDRPGLLHDVTQAISEQNLQISSAHVTTYGVRAVDVFYVRDLDGKKIIGDARIAEIRGIILEVLRKGESASLAREDAA</sequence>
<comment type="catalytic activity">
    <reaction evidence="7">
        <text>[protein-PII]-uridylyl-L-tyrosine + H2O = [protein-PII]-L-tyrosine + UMP + H(+)</text>
        <dbReference type="Rhea" id="RHEA:48600"/>
        <dbReference type="Rhea" id="RHEA-COMP:12147"/>
        <dbReference type="Rhea" id="RHEA-COMP:12148"/>
        <dbReference type="ChEBI" id="CHEBI:15377"/>
        <dbReference type="ChEBI" id="CHEBI:15378"/>
        <dbReference type="ChEBI" id="CHEBI:46858"/>
        <dbReference type="ChEBI" id="CHEBI:57865"/>
        <dbReference type="ChEBI" id="CHEBI:90602"/>
    </reaction>
</comment>
<dbReference type="CDD" id="cd04899">
    <property type="entry name" value="ACT_ACR-UUR-like_2"/>
    <property type="match status" value="1"/>
</dbReference>
<gene>
    <name evidence="7" type="primary">glnD</name>
    <name evidence="10" type="ORF">LMG32879_002034</name>
</gene>
<dbReference type="AlphaFoldDB" id="A0AA35VDA3"/>
<keyword evidence="1 7" id="KW-0808">Transferase</keyword>
<dbReference type="PIRSF" id="PIRSF006288">
    <property type="entry name" value="PII_uridyltransf"/>
    <property type="match status" value="1"/>
</dbReference>
<dbReference type="GO" id="GO:0006808">
    <property type="term" value="P:regulation of nitrogen utilization"/>
    <property type="evidence" value="ECO:0007669"/>
    <property type="project" value="UniProtKB-UniRule"/>
</dbReference>
<comment type="caution">
    <text evidence="7">Lacks conserved residue(s) required for the propagation of feature annotation.</text>
</comment>
<keyword evidence="2 7" id="KW-0548">Nucleotidyltransferase</keyword>
<dbReference type="Gene3D" id="1.10.3090.10">
    <property type="entry name" value="cca-adding enzyme, domain 2"/>
    <property type="match status" value="1"/>
</dbReference>
<evidence type="ECO:0000256" key="4">
    <source>
        <dbReference type="ARBA" id="ARBA00022801"/>
    </source>
</evidence>
<comment type="cofactor">
    <cofactor evidence="7">
        <name>Mg(2+)</name>
        <dbReference type="ChEBI" id="CHEBI:18420"/>
    </cofactor>
</comment>
<dbReference type="Gene3D" id="3.30.70.260">
    <property type="match status" value="1"/>
</dbReference>
<dbReference type="EMBL" id="CATKSH010000011">
    <property type="protein sequence ID" value="CAI9121188.1"/>
    <property type="molecule type" value="Genomic_DNA"/>
</dbReference>
<dbReference type="GO" id="GO:0008081">
    <property type="term" value="F:phosphoric diester hydrolase activity"/>
    <property type="evidence" value="ECO:0007669"/>
    <property type="project" value="UniProtKB-UniRule"/>
</dbReference>
<comment type="caution">
    <text evidence="10">The sequence shown here is derived from an EMBL/GenBank/DDBJ whole genome shotgun (WGS) entry which is preliminary data.</text>
</comment>
<comment type="domain">
    <text evidence="7">Has four distinct domains: an N-terminal nucleotidyltransferase (NT) domain responsible for UTase activity, a central HD domain that encodes UR activity, and two C-terminal ACT domains that seem to have a role in glutamine sensing.</text>
</comment>
<keyword evidence="11" id="KW-1185">Reference proteome</keyword>
<dbReference type="Proteomes" id="UP001176960">
    <property type="component" value="Unassembled WGS sequence"/>
</dbReference>
<comment type="similarity">
    <text evidence="7">Belongs to the GlnD family.</text>
</comment>
<keyword evidence="3" id="KW-0677">Repeat</keyword>
<keyword evidence="6 7" id="KW-0511">Multifunctional enzyme</keyword>
<evidence type="ECO:0000256" key="7">
    <source>
        <dbReference type="HAMAP-Rule" id="MF_00277"/>
    </source>
</evidence>
<dbReference type="PANTHER" id="PTHR47320:SF1">
    <property type="entry name" value="BIFUNCTIONAL URIDYLYLTRANSFERASE_URIDYLYL-REMOVING ENZYME"/>
    <property type="match status" value="1"/>
</dbReference>
<dbReference type="Pfam" id="PF08335">
    <property type="entry name" value="GlnD_UR_UTase"/>
    <property type="match status" value="1"/>
</dbReference>
<evidence type="ECO:0000259" key="8">
    <source>
        <dbReference type="PROSITE" id="PS51671"/>
    </source>
</evidence>
<comment type="function">
    <text evidence="7">Modifies, by uridylylation and deuridylylation, the PII regulatory proteins (GlnB and homologs), in response to the nitrogen status of the cell that GlnD senses through the glutamine level. Under low glutamine levels, catalyzes the conversion of the PII proteins and UTP to PII-UMP and PPi, while under higher glutamine levels, GlnD hydrolyzes PII-UMP to PII and UMP (deuridylylation). Thus, controls uridylylation state and activity of the PII proteins, and plays an important role in the regulation of nitrogen metabolism.</text>
</comment>
<reference evidence="10" key="1">
    <citation type="submission" date="2023-03" db="EMBL/GenBank/DDBJ databases">
        <authorList>
            <person name="Cleenwerck I."/>
        </authorList>
    </citation>
    <scope>NUCLEOTIDE SEQUENCE</scope>
    <source>
        <strain evidence="10">LMG 32879</strain>
    </source>
</reference>
<feature type="domain" description="HD" evidence="9">
    <location>
        <begin position="509"/>
        <end position="625"/>
    </location>
</feature>
<dbReference type="PANTHER" id="PTHR47320">
    <property type="entry name" value="BIFUNCTIONAL URIDYLYLTRANSFERASE/URIDYLYL-REMOVING ENZYME"/>
    <property type="match status" value="1"/>
</dbReference>
<evidence type="ECO:0000256" key="5">
    <source>
        <dbReference type="ARBA" id="ARBA00022842"/>
    </source>
</evidence>
<dbReference type="SUPFAM" id="SSF55021">
    <property type="entry name" value="ACT-like"/>
    <property type="match status" value="2"/>
</dbReference>
<dbReference type="InterPro" id="IPR002912">
    <property type="entry name" value="ACT_dom"/>
</dbReference>
<dbReference type="EC" id="3.1.4.-" evidence="7"/>
<dbReference type="NCBIfam" id="TIGR01693">
    <property type="entry name" value="UTase_glnD"/>
    <property type="match status" value="1"/>
</dbReference>
<dbReference type="CDD" id="cd04900">
    <property type="entry name" value="ACT_UUR-like_1"/>
    <property type="match status" value="1"/>
</dbReference>
<feature type="region of interest" description="Uridylyltransferase" evidence="7">
    <location>
        <begin position="1"/>
        <end position="379"/>
    </location>
</feature>
<comment type="catalytic activity">
    <reaction evidence="7">
        <text>[protein-PII]-L-tyrosine + UTP = [protein-PII]-uridylyl-L-tyrosine + diphosphate</text>
        <dbReference type="Rhea" id="RHEA:13673"/>
        <dbReference type="Rhea" id="RHEA-COMP:12147"/>
        <dbReference type="Rhea" id="RHEA-COMP:12148"/>
        <dbReference type="ChEBI" id="CHEBI:33019"/>
        <dbReference type="ChEBI" id="CHEBI:46398"/>
        <dbReference type="ChEBI" id="CHEBI:46858"/>
        <dbReference type="ChEBI" id="CHEBI:90602"/>
        <dbReference type="EC" id="2.7.7.59"/>
    </reaction>
</comment>
<dbReference type="SMART" id="SM00471">
    <property type="entry name" value="HDc"/>
    <property type="match status" value="1"/>
</dbReference>
<keyword evidence="5 7" id="KW-0460">Magnesium</keyword>
<evidence type="ECO:0000259" key="9">
    <source>
        <dbReference type="PROSITE" id="PS51831"/>
    </source>
</evidence>
<evidence type="ECO:0000256" key="2">
    <source>
        <dbReference type="ARBA" id="ARBA00022695"/>
    </source>
</evidence>
<dbReference type="NCBIfam" id="NF003467">
    <property type="entry name" value="PRK05092.1"/>
    <property type="match status" value="1"/>
</dbReference>
<protein>
    <recommendedName>
        <fullName evidence="7">Bifunctional uridylyltransferase/uridylyl-removing enzyme</fullName>
        <shortName evidence="7">UTase/UR</shortName>
    </recommendedName>
    <alternativeName>
        <fullName evidence="7">Bifunctional [protein-PII] modification enzyme</fullName>
    </alternativeName>
    <alternativeName>
        <fullName evidence="7">Bifunctional nitrogen sensor protein</fullName>
    </alternativeName>
    <domain>
        <recommendedName>
            <fullName evidence="7">[Protein-PII] uridylyltransferase</fullName>
            <shortName evidence="7">PII uridylyltransferase</shortName>
            <shortName evidence="7">UTase</shortName>
            <ecNumber evidence="7">2.7.7.59</ecNumber>
        </recommendedName>
    </domain>
    <domain>
        <recommendedName>
            <fullName evidence="7">[Protein-PII]-UMP uridylyl-removing enzyme</fullName>
            <shortName evidence="7">UR</shortName>
            <ecNumber evidence="7">3.1.4.-</ecNumber>
        </recommendedName>
    </domain>
</protein>
<dbReference type="InterPro" id="IPR013546">
    <property type="entry name" value="PII_UdlTrfase/GS_AdlTrfase"/>
</dbReference>
<dbReference type="SUPFAM" id="SSF109604">
    <property type="entry name" value="HD-domain/PDEase-like"/>
    <property type="match status" value="1"/>
</dbReference>
<evidence type="ECO:0000256" key="3">
    <source>
        <dbReference type="ARBA" id="ARBA00022737"/>
    </source>
</evidence>